<dbReference type="GO" id="GO:0046872">
    <property type="term" value="F:metal ion binding"/>
    <property type="evidence" value="ECO:0007669"/>
    <property type="project" value="UniProtKB-KW"/>
</dbReference>
<dbReference type="EMBL" id="LJIJ01005022">
    <property type="protein sequence ID" value="ODM87582.1"/>
    <property type="molecule type" value="Genomic_DNA"/>
</dbReference>
<evidence type="ECO:0000313" key="5">
    <source>
        <dbReference type="Proteomes" id="UP000094527"/>
    </source>
</evidence>
<gene>
    <name evidence="4" type="ORF">Ocin01_19100</name>
</gene>
<feature type="non-terminal residue" evidence="4">
    <location>
        <position position="214"/>
    </location>
</feature>
<dbReference type="Gene3D" id="2.60.120.620">
    <property type="entry name" value="q2cbj1_9rhob like domain"/>
    <property type="match status" value="1"/>
</dbReference>
<dbReference type="InterPro" id="IPR045054">
    <property type="entry name" value="P4HA-like"/>
</dbReference>
<dbReference type="PANTHER" id="PTHR10869:SF244">
    <property type="entry name" value="PROLYL 4-HYDROXYLASE SUBUNIT ALPHA-2"/>
    <property type="match status" value="1"/>
</dbReference>
<evidence type="ECO:0000313" key="4">
    <source>
        <dbReference type="EMBL" id="ODM87582.1"/>
    </source>
</evidence>
<dbReference type="GO" id="GO:0031418">
    <property type="term" value="F:L-ascorbic acid binding"/>
    <property type="evidence" value="ECO:0007669"/>
    <property type="project" value="UniProtKB-KW"/>
</dbReference>
<reference evidence="4 5" key="1">
    <citation type="journal article" date="2016" name="Genome Biol. Evol.">
        <title>Gene Family Evolution Reflects Adaptation to Soil Environmental Stressors in the Genome of the Collembolan Orchesella cincta.</title>
        <authorList>
            <person name="Faddeeva-Vakhrusheva A."/>
            <person name="Derks M.F."/>
            <person name="Anvar S.Y."/>
            <person name="Agamennone V."/>
            <person name="Suring W."/>
            <person name="Smit S."/>
            <person name="van Straalen N.M."/>
            <person name="Roelofs D."/>
        </authorList>
    </citation>
    <scope>NUCLEOTIDE SEQUENCE [LARGE SCALE GENOMIC DNA]</scope>
    <source>
        <tissue evidence="4">Mixed pool</tissue>
    </source>
</reference>
<name>A0A1D2M3S1_ORCCI</name>
<keyword evidence="3" id="KW-0408">Iron</keyword>
<dbReference type="OrthoDB" id="420380at2759"/>
<organism evidence="4 5">
    <name type="scientific">Orchesella cincta</name>
    <name type="common">Springtail</name>
    <name type="synonym">Podura cincta</name>
    <dbReference type="NCBI Taxonomy" id="48709"/>
    <lineage>
        <taxon>Eukaryota</taxon>
        <taxon>Metazoa</taxon>
        <taxon>Ecdysozoa</taxon>
        <taxon>Arthropoda</taxon>
        <taxon>Hexapoda</taxon>
        <taxon>Collembola</taxon>
        <taxon>Entomobryomorpha</taxon>
        <taxon>Entomobryoidea</taxon>
        <taxon>Orchesellidae</taxon>
        <taxon>Orchesellinae</taxon>
        <taxon>Orchesella</taxon>
    </lineage>
</organism>
<keyword evidence="2" id="KW-0847">Vitamin C</keyword>
<accession>A0A1D2M3S1</accession>
<keyword evidence="1" id="KW-0479">Metal-binding</keyword>
<evidence type="ECO:0000256" key="3">
    <source>
        <dbReference type="ARBA" id="ARBA00023004"/>
    </source>
</evidence>
<dbReference type="GO" id="GO:0005783">
    <property type="term" value="C:endoplasmic reticulum"/>
    <property type="evidence" value="ECO:0007669"/>
    <property type="project" value="TreeGrafter"/>
</dbReference>
<comment type="caution">
    <text evidence="4">The sequence shown here is derived from an EMBL/GenBank/DDBJ whole genome shotgun (WGS) entry which is preliminary data.</text>
</comment>
<evidence type="ECO:0000256" key="1">
    <source>
        <dbReference type="ARBA" id="ARBA00022723"/>
    </source>
</evidence>
<keyword evidence="5" id="KW-1185">Reference proteome</keyword>
<dbReference type="GO" id="GO:0004656">
    <property type="term" value="F:procollagen-proline 4-dioxygenase activity"/>
    <property type="evidence" value="ECO:0007669"/>
    <property type="project" value="TreeGrafter"/>
</dbReference>
<dbReference type="AlphaFoldDB" id="A0A1D2M3S1"/>
<sequence length="214" mass="24926">MELKAYVLAYQWLTAATRSLNDVPKGDKRLATERLESEWEALLTLTKLKQRNIVDRALRGKRQELIDEFSSYAEYATCRGEFEISEKEQAALFCFLNTKANPYWAINPLKVELKKSNPRVWQFHDFLSDDTMAYIKKAAIPKFSRAGVVHDTQLRTEYTNDRTSMSTWLYDQDYNNVQDSVLFKLNKRMELLTGYEIIKPQSSQALQVVEYGSL</sequence>
<dbReference type="Proteomes" id="UP000094527">
    <property type="component" value="Unassembled WGS sequence"/>
</dbReference>
<protein>
    <submittedName>
        <fullName evidence="4">Prolyl 4-hydroxylase subunit alpha-1</fullName>
    </submittedName>
</protein>
<dbReference type="STRING" id="48709.A0A1D2M3S1"/>
<dbReference type="PANTHER" id="PTHR10869">
    <property type="entry name" value="PROLYL 4-HYDROXYLASE ALPHA SUBUNIT"/>
    <property type="match status" value="1"/>
</dbReference>
<evidence type="ECO:0000256" key="2">
    <source>
        <dbReference type="ARBA" id="ARBA00022896"/>
    </source>
</evidence>
<proteinExistence type="predicted"/>